<dbReference type="InterPro" id="IPR017853">
    <property type="entry name" value="GH"/>
</dbReference>
<keyword evidence="8" id="KW-1185">Reference proteome</keyword>
<keyword evidence="5" id="KW-0326">Glycosidase</keyword>
<dbReference type="PANTHER" id="PTHR30480:SF13">
    <property type="entry name" value="BETA-HEXOSAMINIDASE"/>
    <property type="match status" value="1"/>
</dbReference>
<dbReference type="SUPFAM" id="SSF51445">
    <property type="entry name" value="(Trans)glycosidases"/>
    <property type="match status" value="1"/>
</dbReference>
<evidence type="ECO:0000259" key="6">
    <source>
        <dbReference type="Pfam" id="PF00933"/>
    </source>
</evidence>
<dbReference type="EC" id="3.2.1.52" evidence="3"/>
<evidence type="ECO:0000256" key="1">
    <source>
        <dbReference type="ARBA" id="ARBA00001231"/>
    </source>
</evidence>
<dbReference type="GO" id="GO:0005975">
    <property type="term" value="P:carbohydrate metabolic process"/>
    <property type="evidence" value="ECO:0007669"/>
    <property type="project" value="InterPro"/>
</dbReference>
<dbReference type="GO" id="GO:0009254">
    <property type="term" value="P:peptidoglycan turnover"/>
    <property type="evidence" value="ECO:0007669"/>
    <property type="project" value="TreeGrafter"/>
</dbReference>
<protein>
    <recommendedName>
        <fullName evidence="3">beta-N-acetylhexosaminidase</fullName>
        <ecNumber evidence="3">3.2.1.52</ecNumber>
    </recommendedName>
</protein>
<keyword evidence="4" id="KW-0378">Hydrolase</keyword>
<dbReference type="Gene3D" id="3.20.20.300">
    <property type="entry name" value="Glycoside hydrolase, family 3, N-terminal domain"/>
    <property type="match status" value="1"/>
</dbReference>
<evidence type="ECO:0000256" key="3">
    <source>
        <dbReference type="ARBA" id="ARBA00012663"/>
    </source>
</evidence>
<dbReference type="AlphaFoldDB" id="A0AA41R6Z7"/>
<dbReference type="RefSeq" id="WP_246913075.1">
    <property type="nucleotide sequence ID" value="NZ_JALJRB010000025.1"/>
</dbReference>
<organism evidence="7 8">
    <name type="scientific">Desulfatitalea alkaliphila</name>
    <dbReference type="NCBI Taxonomy" id="2929485"/>
    <lineage>
        <taxon>Bacteria</taxon>
        <taxon>Pseudomonadati</taxon>
        <taxon>Thermodesulfobacteriota</taxon>
        <taxon>Desulfobacteria</taxon>
        <taxon>Desulfobacterales</taxon>
        <taxon>Desulfosarcinaceae</taxon>
        <taxon>Desulfatitalea</taxon>
    </lineage>
</organism>
<comment type="similarity">
    <text evidence="2">Belongs to the glycosyl hydrolase 3 family.</text>
</comment>
<proteinExistence type="inferred from homology"/>
<accession>A0AA41R6Z7</accession>
<dbReference type="InterPro" id="IPR001764">
    <property type="entry name" value="Glyco_hydro_3_N"/>
</dbReference>
<sequence>MRLTPSAADPLTGQRLMVGFTGTVLNDELKSAIDTLRVGGLILFSQNIESPAQVQDLCGTAQAYAADCGLAPLFVAIDQEGGMVARLKPPFTQFAGNPAMTSEADARRFGRITARELRQIGVNMNMAPVLDVAPPDGPSVMAGRVFGNDPGWVTCMGLAVIEQLQADGILAVGKHFPGIGRTTLDSHQELPDLDIDPEVLSDSDLAPFRAATQAGVAGIMLSHIRYPRLDPRWPASLSSVVARDLLRGTLGYQGLVITDDLDMGAVIKHFPLPDMVDQCLAAEVDILLICHTGPNIAEAHRSIEEGIRRSETAAQAHEASLQRIAAAKARYSVSTR</sequence>
<feature type="domain" description="Glycoside hydrolase family 3 N-terminal" evidence="6">
    <location>
        <begin position="24"/>
        <end position="325"/>
    </location>
</feature>
<dbReference type="Proteomes" id="UP001165427">
    <property type="component" value="Unassembled WGS sequence"/>
</dbReference>
<evidence type="ECO:0000313" key="8">
    <source>
        <dbReference type="Proteomes" id="UP001165427"/>
    </source>
</evidence>
<name>A0AA41R6Z7_9BACT</name>
<dbReference type="Pfam" id="PF00933">
    <property type="entry name" value="Glyco_hydro_3"/>
    <property type="match status" value="1"/>
</dbReference>
<dbReference type="InterPro" id="IPR050226">
    <property type="entry name" value="NagZ_Beta-hexosaminidase"/>
</dbReference>
<comment type="caution">
    <text evidence="7">The sequence shown here is derived from an EMBL/GenBank/DDBJ whole genome shotgun (WGS) entry which is preliminary data.</text>
</comment>
<evidence type="ECO:0000256" key="5">
    <source>
        <dbReference type="ARBA" id="ARBA00023295"/>
    </source>
</evidence>
<dbReference type="PANTHER" id="PTHR30480">
    <property type="entry name" value="BETA-HEXOSAMINIDASE-RELATED"/>
    <property type="match status" value="1"/>
</dbReference>
<evidence type="ECO:0000313" key="7">
    <source>
        <dbReference type="EMBL" id="MCJ8502375.1"/>
    </source>
</evidence>
<comment type="catalytic activity">
    <reaction evidence="1">
        <text>Hydrolysis of terminal non-reducing N-acetyl-D-hexosamine residues in N-acetyl-beta-D-hexosaminides.</text>
        <dbReference type="EC" id="3.2.1.52"/>
    </reaction>
</comment>
<reference evidence="7" key="1">
    <citation type="submission" date="2022-04" db="EMBL/GenBank/DDBJ databases">
        <title>Desulfatitalea alkaliphila sp. nov., a novel anaerobic sulfate-reducing bacterium isolated from terrestrial mud volcano, Taman Peninsula, Russia.</title>
        <authorList>
            <person name="Khomyakova M.A."/>
            <person name="Merkel A.Y."/>
            <person name="Slobodkin A.I."/>
        </authorList>
    </citation>
    <scope>NUCLEOTIDE SEQUENCE</scope>
    <source>
        <strain evidence="7">M08but</strain>
    </source>
</reference>
<evidence type="ECO:0000256" key="2">
    <source>
        <dbReference type="ARBA" id="ARBA00005336"/>
    </source>
</evidence>
<evidence type="ECO:0000256" key="4">
    <source>
        <dbReference type="ARBA" id="ARBA00022801"/>
    </source>
</evidence>
<dbReference type="InterPro" id="IPR036962">
    <property type="entry name" value="Glyco_hydro_3_N_sf"/>
</dbReference>
<dbReference type="GO" id="GO:0004563">
    <property type="term" value="F:beta-N-acetylhexosaminidase activity"/>
    <property type="evidence" value="ECO:0007669"/>
    <property type="project" value="UniProtKB-EC"/>
</dbReference>
<dbReference type="EMBL" id="JALJRB010000025">
    <property type="protein sequence ID" value="MCJ8502375.1"/>
    <property type="molecule type" value="Genomic_DNA"/>
</dbReference>
<gene>
    <name evidence="7" type="ORF">MRX98_17465</name>
</gene>